<dbReference type="InterPro" id="IPR001841">
    <property type="entry name" value="Znf_RING"/>
</dbReference>
<keyword evidence="3" id="KW-1185">Reference proteome</keyword>
<dbReference type="Pfam" id="PF17123">
    <property type="entry name" value="zf-RING_11"/>
    <property type="match status" value="1"/>
</dbReference>
<evidence type="ECO:0000259" key="1">
    <source>
        <dbReference type="Pfam" id="PF17123"/>
    </source>
</evidence>
<proteinExistence type="predicted"/>
<protein>
    <recommendedName>
        <fullName evidence="1">RING-type domain-containing protein</fullName>
    </recommendedName>
</protein>
<evidence type="ECO:0000313" key="2">
    <source>
        <dbReference type="EMBL" id="KYP70449.1"/>
    </source>
</evidence>
<accession>A0A151TTP4</accession>
<organism evidence="2 3">
    <name type="scientific">Cajanus cajan</name>
    <name type="common">Pigeon pea</name>
    <name type="synonym">Cajanus indicus</name>
    <dbReference type="NCBI Taxonomy" id="3821"/>
    <lineage>
        <taxon>Eukaryota</taxon>
        <taxon>Viridiplantae</taxon>
        <taxon>Streptophyta</taxon>
        <taxon>Embryophyta</taxon>
        <taxon>Tracheophyta</taxon>
        <taxon>Spermatophyta</taxon>
        <taxon>Magnoliopsida</taxon>
        <taxon>eudicotyledons</taxon>
        <taxon>Gunneridae</taxon>
        <taxon>Pentapetalae</taxon>
        <taxon>rosids</taxon>
        <taxon>fabids</taxon>
        <taxon>Fabales</taxon>
        <taxon>Fabaceae</taxon>
        <taxon>Papilionoideae</taxon>
        <taxon>50 kb inversion clade</taxon>
        <taxon>NPAAA clade</taxon>
        <taxon>indigoferoid/millettioid clade</taxon>
        <taxon>Phaseoleae</taxon>
        <taxon>Cajanus</taxon>
    </lineage>
</organism>
<dbReference type="Gene3D" id="3.30.40.10">
    <property type="entry name" value="Zinc/RING finger domain, C3HC4 (zinc finger)"/>
    <property type="match status" value="1"/>
</dbReference>
<dbReference type="InterPro" id="IPR013083">
    <property type="entry name" value="Znf_RING/FYVE/PHD"/>
</dbReference>
<dbReference type="Gramene" id="C.cajan_09401.t">
    <property type="protein sequence ID" value="C.cajan_09401.t.cds1"/>
    <property type="gene ID" value="C.cajan_09401"/>
</dbReference>
<evidence type="ECO:0000313" key="3">
    <source>
        <dbReference type="Proteomes" id="UP000075243"/>
    </source>
</evidence>
<name>A0A151TTP4_CAJCA</name>
<reference evidence="2 3" key="1">
    <citation type="journal article" date="2012" name="Nat. Biotechnol.">
        <title>Draft genome sequence of pigeonpea (Cajanus cajan), an orphan legume crop of resource-poor farmers.</title>
        <authorList>
            <person name="Varshney R.K."/>
            <person name="Chen W."/>
            <person name="Li Y."/>
            <person name="Bharti A.K."/>
            <person name="Saxena R.K."/>
            <person name="Schlueter J.A."/>
            <person name="Donoghue M.T."/>
            <person name="Azam S."/>
            <person name="Fan G."/>
            <person name="Whaley A.M."/>
            <person name="Farmer A.D."/>
            <person name="Sheridan J."/>
            <person name="Iwata A."/>
            <person name="Tuteja R."/>
            <person name="Penmetsa R.V."/>
            <person name="Wu W."/>
            <person name="Upadhyaya H.D."/>
            <person name="Yang S.P."/>
            <person name="Shah T."/>
            <person name="Saxena K.B."/>
            <person name="Michael T."/>
            <person name="McCombie W.R."/>
            <person name="Yang B."/>
            <person name="Zhang G."/>
            <person name="Yang H."/>
            <person name="Wang J."/>
            <person name="Spillane C."/>
            <person name="Cook D.R."/>
            <person name="May G.D."/>
            <person name="Xu X."/>
            <person name="Jackson S.A."/>
        </authorList>
    </citation>
    <scope>NUCLEOTIDE SEQUENCE [LARGE SCALE GENOMIC DNA]</scope>
    <source>
        <strain evidence="3">cv. Asha</strain>
    </source>
</reference>
<dbReference type="OMA" id="PGFHYES"/>
<dbReference type="EMBL" id="CM003605">
    <property type="protein sequence ID" value="KYP70449.1"/>
    <property type="molecule type" value="Genomic_DNA"/>
</dbReference>
<dbReference type="Proteomes" id="UP000075243">
    <property type="component" value="Chromosome 3"/>
</dbReference>
<sequence length="149" mass="17166">MFLPSQEFFRNSPSHIEMYFPPPVIPNELIYSMMPQVVTYAKAVAQNPRPGFHYESLNFCLFTLNLNIFIQKFYDNDITNMILMESVRQVKTVPASNMAIESLEKVKLEDGAAKEKYTICLTEFHKDMEVSLMPCKHVYHQECLASSSG</sequence>
<dbReference type="SUPFAM" id="SSF57850">
    <property type="entry name" value="RING/U-box"/>
    <property type="match status" value="1"/>
</dbReference>
<feature type="domain" description="RING-type" evidence="1">
    <location>
        <begin position="118"/>
        <end position="144"/>
    </location>
</feature>
<gene>
    <name evidence="2" type="ORF">KK1_009669</name>
</gene>
<dbReference type="AlphaFoldDB" id="A0A151TTP4"/>